<reference evidence="1" key="1">
    <citation type="submission" date="2020-05" db="EMBL/GenBank/DDBJ databases">
        <title>Mycena genomes resolve the evolution of fungal bioluminescence.</title>
        <authorList>
            <person name="Tsai I.J."/>
        </authorList>
    </citation>
    <scope>NUCLEOTIDE SEQUENCE</scope>
    <source>
        <strain evidence="1">171206Taipei</strain>
    </source>
</reference>
<dbReference type="AlphaFoldDB" id="A0A8H6SLC8"/>
<dbReference type="GeneID" id="59345802"/>
<dbReference type="RefSeq" id="XP_037218930.1">
    <property type="nucleotide sequence ID" value="XM_037363286.1"/>
</dbReference>
<dbReference type="Gene3D" id="3.80.10.10">
    <property type="entry name" value="Ribonuclease Inhibitor"/>
    <property type="match status" value="1"/>
</dbReference>
<sequence>MSAIELLATELISRILDHLFAASQRSRTCALSLSSTSKTLRAKTVRWTFWDVSNLGRKGTSMWPESLWPHFRKVSLWDHLDALHRAASLEILPSSASQASLSQMPSLSQLVVYFRTTLSYSFLERIAALDSLVHLELHYIRLDGPIPASLSFRSLTSLVLRISGPLRTRRQLDINRTEETRNLMAFLGSLSTKLIRLEISGDLLVSQFGDIRWKCLKHFTITDHPPLPSIPLTRLIGNMRRVVELQLHYTADVPHHRLPPFRLDVGADSDVFSCLPELESCSFSNLDHEDAVFRQLPPNLTALKLQALHDVPAGPYRSARPQWYLGPLGDYPLSTKHAHAVLQALPPFGSLTTLSIAGALHIPGRCFGPPVLESILERAPNLVSLELVHRPEYEQFNLIDFSGYSELLFDWFRQLRRLAHLRICIVMEAMEFYPGPPVYAAYCLFEHVPTLRTVTYRFEGYWNTRHPYGLGRPVVDAWDRSLLALPRPARVIRPGQLIM</sequence>
<name>A0A8H6SLC8_9AGAR</name>
<accession>A0A8H6SLC8</accession>
<dbReference type="OrthoDB" id="676979at2759"/>
<dbReference type="EMBL" id="JACAZF010000006">
    <property type="protein sequence ID" value="KAF7300930.1"/>
    <property type="molecule type" value="Genomic_DNA"/>
</dbReference>
<proteinExistence type="predicted"/>
<evidence type="ECO:0000313" key="2">
    <source>
        <dbReference type="Proteomes" id="UP000636479"/>
    </source>
</evidence>
<organism evidence="1 2">
    <name type="scientific">Mycena indigotica</name>
    <dbReference type="NCBI Taxonomy" id="2126181"/>
    <lineage>
        <taxon>Eukaryota</taxon>
        <taxon>Fungi</taxon>
        <taxon>Dikarya</taxon>
        <taxon>Basidiomycota</taxon>
        <taxon>Agaricomycotina</taxon>
        <taxon>Agaricomycetes</taxon>
        <taxon>Agaricomycetidae</taxon>
        <taxon>Agaricales</taxon>
        <taxon>Marasmiineae</taxon>
        <taxon>Mycenaceae</taxon>
        <taxon>Mycena</taxon>
    </lineage>
</organism>
<protein>
    <recommendedName>
        <fullName evidence="3">F-box domain-containing protein</fullName>
    </recommendedName>
</protein>
<evidence type="ECO:0000313" key="1">
    <source>
        <dbReference type="EMBL" id="KAF7300930.1"/>
    </source>
</evidence>
<dbReference type="InterPro" id="IPR032675">
    <property type="entry name" value="LRR_dom_sf"/>
</dbReference>
<keyword evidence="2" id="KW-1185">Reference proteome</keyword>
<dbReference type="Proteomes" id="UP000636479">
    <property type="component" value="Unassembled WGS sequence"/>
</dbReference>
<comment type="caution">
    <text evidence="1">The sequence shown here is derived from an EMBL/GenBank/DDBJ whole genome shotgun (WGS) entry which is preliminary data.</text>
</comment>
<gene>
    <name evidence="1" type="ORF">MIND_00655900</name>
</gene>
<dbReference type="SUPFAM" id="SSF52047">
    <property type="entry name" value="RNI-like"/>
    <property type="match status" value="1"/>
</dbReference>
<evidence type="ECO:0008006" key="3">
    <source>
        <dbReference type="Google" id="ProtNLM"/>
    </source>
</evidence>